<keyword evidence="7" id="KW-1185">Reference proteome</keyword>
<gene>
    <name evidence="6" type="ORF">HMPREF1541_06011</name>
</gene>
<evidence type="ECO:0000256" key="5">
    <source>
        <dbReference type="SAM" id="MobiDB-lite"/>
    </source>
</evidence>
<dbReference type="GO" id="GO:0005544">
    <property type="term" value="F:calcium-dependent phospholipid binding"/>
    <property type="evidence" value="ECO:0007669"/>
    <property type="project" value="UniProtKB-KW"/>
</dbReference>
<dbReference type="InterPro" id="IPR009117">
    <property type="entry name" value="ANX14"/>
</dbReference>
<name>W2RTY5_CYPE1</name>
<dbReference type="VEuPathDB" id="FungiDB:HMPREF1541_06011"/>
<feature type="region of interest" description="Disordered" evidence="5">
    <location>
        <begin position="1"/>
        <end position="148"/>
    </location>
</feature>
<feature type="compositionally biased region" description="Pro residues" evidence="5">
    <location>
        <begin position="1"/>
        <end position="24"/>
    </location>
</feature>
<evidence type="ECO:0000256" key="1">
    <source>
        <dbReference type="ARBA" id="ARBA00007831"/>
    </source>
</evidence>
<dbReference type="PROSITE" id="PS00223">
    <property type="entry name" value="ANNEXIN_1"/>
    <property type="match status" value="1"/>
</dbReference>
<dbReference type="eggNOG" id="KOG0819">
    <property type="taxonomic scope" value="Eukaryota"/>
</dbReference>
<dbReference type="AlphaFoldDB" id="W2RTY5"/>
<dbReference type="PANTHER" id="PTHR10502:SF102">
    <property type="entry name" value="ANNEXIN B11"/>
    <property type="match status" value="1"/>
</dbReference>
<feature type="compositionally biased region" description="Gly residues" evidence="5">
    <location>
        <begin position="131"/>
        <end position="142"/>
    </location>
</feature>
<dbReference type="Proteomes" id="UP000030752">
    <property type="component" value="Unassembled WGS sequence"/>
</dbReference>
<feature type="compositionally biased region" description="Pro residues" evidence="5">
    <location>
        <begin position="37"/>
        <end position="63"/>
    </location>
</feature>
<dbReference type="GO" id="GO:0005737">
    <property type="term" value="C:cytoplasm"/>
    <property type="evidence" value="ECO:0007669"/>
    <property type="project" value="TreeGrafter"/>
</dbReference>
<dbReference type="PANTHER" id="PTHR10502">
    <property type="entry name" value="ANNEXIN"/>
    <property type="match status" value="1"/>
</dbReference>
<keyword evidence="4" id="KW-0106">Calcium</keyword>
<dbReference type="RefSeq" id="XP_008718570.1">
    <property type="nucleotide sequence ID" value="XM_008720348.1"/>
</dbReference>
<keyword evidence="2 4" id="KW-0677">Repeat</keyword>
<comment type="domain">
    <text evidence="4">A pair of annexin repeats may form one binding site for calcium and phospholipid.</text>
</comment>
<dbReference type="SMART" id="SM00335">
    <property type="entry name" value="ANX"/>
    <property type="match status" value="4"/>
</dbReference>
<dbReference type="InterPro" id="IPR018502">
    <property type="entry name" value="Annexin_repeat"/>
</dbReference>
<evidence type="ECO:0000256" key="4">
    <source>
        <dbReference type="RuleBase" id="RU003540"/>
    </source>
</evidence>
<dbReference type="PRINTS" id="PR01813">
    <property type="entry name" value="ANNEXINFUNGI"/>
</dbReference>
<dbReference type="InterPro" id="IPR001464">
    <property type="entry name" value="Annexin"/>
</dbReference>
<organism evidence="6 7">
    <name type="scientific">Cyphellophora europaea (strain CBS 101466)</name>
    <name type="common">Phialophora europaea</name>
    <dbReference type="NCBI Taxonomy" id="1220924"/>
    <lineage>
        <taxon>Eukaryota</taxon>
        <taxon>Fungi</taxon>
        <taxon>Dikarya</taxon>
        <taxon>Ascomycota</taxon>
        <taxon>Pezizomycotina</taxon>
        <taxon>Eurotiomycetes</taxon>
        <taxon>Chaetothyriomycetidae</taxon>
        <taxon>Chaetothyriales</taxon>
        <taxon>Cyphellophoraceae</taxon>
        <taxon>Cyphellophora</taxon>
    </lineage>
</organism>
<keyword evidence="3 4" id="KW-0041">Annexin</keyword>
<keyword evidence="4" id="KW-0111">Calcium/phospholipid-binding</keyword>
<dbReference type="Pfam" id="PF00191">
    <property type="entry name" value="Annexin"/>
    <property type="match status" value="4"/>
</dbReference>
<dbReference type="Gene3D" id="1.10.220.10">
    <property type="entry name" value="Annexin"/>
    <property type="match status" value="4"/>
</dbReference>
<dbReference type="GO" id="GO:0001786">
    <property type="term" value="F:phosphatidylserine binding"/>
    <property type="evidence" value="ECO:0007669"/>
    <property type="project" value="TreeGrafter"/>
</dbReference>
<accession>W2RTY5</accession>
<dbReference type="PROSITE" id="PS51897">
    <property type="entry name" value="ANNEXIN_2"/>
    <property type="match status" value="4"/>
</dbReference>
<dbReference type="InterPro" id="IPR037104">
    <property type="entry name" value="Annexin_sf"/>
</dbReference>
<dbReference type="InParanoid" id="W2RTY5"/>
<dbReference type="HOGENOM" id="CLU_025300_4_1_1"/>
<evidence type="ECO:0000256" key="3">
    <source>
        <dbReference type="ARBA" id="ARBA00023216"/>
    </source>
</evidence>
<dbReference type="GO" id="GO:0005509">
    <property type="term" value="F:calcium ion binding"/>
    <property type="evidence" value="ECO:0007669"/>
    <property type="project" value="InterPro"/>
</dbReference>
<dbReference type="OrthoDB" id="37886at2759"/>
<dbReference type="EMBL" id="KB822721">
    <property type="protein sequence ID" value="ETN39785.1"/>
    <property type="molecule type" value="Genomic_DNA"/>
</dbReference>
<dbReference type="GO" id="GO:0005886">
    <property type="term" value="C:plasma membrane"/>
    <property type="evidence" value="ECO:0007669"/>
    <property type="project" value="TreeGrafter"/>
</dbReference>
<dbReference type="PRINTS" id="PR00196">
    <property type="entry name" value="ANNEXIN"/>
</dbReference>
<dbReference type="SUPFAM" id="SSF47874">
    <property type="entry name" value="Annexin"/>
    <property type="match status" value="1"/>
</dbReference>
<proteinExistence type="inferred from homology"/>
<feature type="compositionally biased region" description="Pro residues" evidence="5">
    <location>
        <begin position="111"/>
        <end position="130"/>
    </location>
</feature>
<dbReference type="InterPro" id="IPR018252">
    <property type="entry name" value="Annexin_repeat_CS"/>
</dbReference>
<comment type="similarity">
    <text evidence="1 4">Belongs to the annexin family.</text>
</comment>
<evidence type="ECO:0000256" key="2">
    <source>
        <dbReference type="ARBA" id="ARBA00022737"/>
    </source>
</evidence>
<reference evidence="6 7" key="1">
    <citation type="submission" date="2013-03" db="EMBL/GenBank/DDBJ databases">
        <title>The Genome Sequence of Phialophora europaea CBS 101466.</title>
        <authorList>
            <consortium name="The Broad Institute Genomics Platform"/>
            <person name="Cuomo C."/>
            <person name="de Hoog S."/>
            <person name="Gorbushina A."/>
            <person name="Walker B."/>
            <person name="Young S.K."/>
            <person name="Zeng Q."/>
            <person name="Gargeya S."/>
            <person name="Fitzgerald M."/>
            <person name="Haas B."/>
            <person name="Abouelleil A."/>
            <person name="Allen A.W."/>
            <person name="Alvarado L."/>
            <person name="Arachchi H.M."/>
            <person name="Berlin A.M."/>
            <person name="Chapman S.B."/>
            <person name="Gainer-Dewar J."/>
            <person name="Goldberg J."/>
            <person name="Griggs A."/>
            <person name="Gujja S."/>
            <person name="Hansen M."/>
            <person name="Howarth C."/>
            <person name="Imamovic A."/>
            <person name="Ireland A."/>
            <person name="Larimer J."/>
            <person name="McCowan C."/>
            <person name="Murphy C."/>
            <person name="Pearson M."/>
            <person name="Poon T.W."/>
            <person name="Priest M."/>
            <person name="Roberts A."/>
            <person name="Saif S."/>
            <person name="Shea T."/>
            <person name="Sisk P."/>
            <person name="Sykes S."/>
            <person name="Wortman J."/>
            <person name="Nusbaum C."/>
            <person name="Birren B."/>
        </authorList>
    </citation>
    <scope>NUCLEOTIDE SEQUENCE [LARGE SCALE GENOMIC DNA]</scope>
    <source>
        <strain evidence="6 7">CBS 101466</strain>
    </source>
</reference>
<dbReference type="GeneID" id="19973350"/>
<sequence length="461" mass="50088">MSYGPPPHNPYGPPPGQGGYGPPPPHHHQQQQQWGPPQGPPPGNWQQPPPGQWGAPQGPPPGHHQPQQWGQPHGPPPGQQQWGAPPGPPPGQQQWGAPGGPPPGQQWGAPSGPPPNFQQGPPSPMPPQGGPPGGFGGPGGVGQPSLGYIPGMTAQGWNADQSADALRAAMKGFGTDEKELIRVLSQLDPLQINSVKHAFTQRHKGRDLAKDISSETSRYFKEGLLAIVRGPLEQDAYAVNDAVAGAGTNEDMLNDAVLGRSNADLRAIKQMYQVRYKKTMEADVAGDLSMKTKDLFNMVLAANRAEENTPVNPQQVDRDVDELNRALQSRGEQIAVCNIICLRSDGQLRAIAHAFEQKYRKTLHSAMEKKFDGHMETALLLALDRATDRAMADAVQLEAAMAGLGTKDKLLVNRVVRIHWDRAHKDQVKRAYQHRYKRDLIARVQGETSGDYRELLVALLR</sequence>
<evidence type="ECO:0000313" key="6">
    <source>
        <dbReference type="EMBL" id="ETN39785.1"/>
    </source>
</evidence>
<dbReference type="GO" id="GO:0005634">
    <property type="term" value="C:nucleus"/>
    <property type="evidence" value="ECO:0007669"/>
    <property type="project" value="TreeGrafter"/>
</dbReference>
<dbReference type="STRING" id="1220924.W2RTY5"/>
<evidence type="ECO:0000313" key="7">
    <source>
        <dbReference type="Proteomes" id="UP000030752"/>
    </source>
</evidence>
<protein>
    <recommendedName>
        <fullName evidence="4">Annexin</fullName>
    </recommendedName>
</protein>
<dbReference type="GO" id="GO:0012506">
    <property type="term" value="C:vesicle membrane"/>
    <property type="evidence" value="ECO:0007669"/>
    <property type="project" value="TreeGrafter"/>
</dbReference>